<keyword evidence="7" id="KW-0432">Leucine biosynthesis</keyword>
<evidence type="ECO:0000256" key="1">
    <source>
        <dbReference type="ARBA" id="ARBA00000491"/>
    </source>
</evidence>
<reference evidence="12 13" key="1">
    <citation type="submission" date="2019-03" db="EMBL/GenBank/DDBJ databases">
        <title>Genomic Encyclopedia of Type Strains, Phase IV (KMG-IV): sequencing the most valuable type-strain genomes for metagenomic binning, comparative biology and taxonomic classification.</title>
        <authorList>
            <person name="Goeker M."/>
        </authorList>
    </citation>
    <scope>NUCLEOTIDE SEQUENCE [LARGE SCALE GENOMIC DNA]</scope>
    <source>
        <strain evidence="12 13">DSM 24984</strain>
    </source>
</reference>
<comment type="similarity">
    <text evidence="4">Belongs to the LeuD family. LeuD type 1 subfamily.</text>
</comment>
<evidence type="ECO:0000313" key="12">
    <source>
        <dbReference type="EMBL" id="TCK61703.1"/>
    </source>
</evidence>
<evidence type="ECO:0000256" key="8">
    <source>
        <dbReference type="ARBA" id="ARBA00022605"/>
    </source>
</evidence>
<dbReference type="GO" id="GO:0009316">
    <property type="term" value="C:3-isopropylmalate dehydratase complex"/>
    <property type="evidence" value="ECO:0007669"/>
    <property type="project" value="InterPro"/>
</dbReference>
<evidence type="ECO:0000256" key="2">
    <source>
        <dbReference type="ARBA" id="ARBA00002695"/>
    </source>
</evidence>
<dbReference type="AlphaFoldDB" id="A0A4R1KCL0"/>
<sequence length="200" mass="21549">MSLGPIKQVVGRAVPVPGDDIDTDRIIPARFLKCVVFDDLGGQLFYDVRFDSEGKSIGHPIDKPQFVGASIIISGDNFGCGSSREHAPQAIKRAGFNAVIAGSYAEIFFGNCTTLGIVCVVADRATRDALMADAEANPSAEMVIDVDASKVRFNGKEYAVEIKPNARKAFLEGSYDSLAELLNGLPQVKEVEKTLKYSFV</sequence>
<dbReference type="OrthoDB" id="9777465at2"/>
<evidence type="ECO:0000256" key="4">
    <source>
        <dbReference type="ARBA" id="ARBA00009845"/>
    </source>
</evidence>
<proteinExistence type="inferred from homology"/>
<dbReference type="NCBIfam" id="NF002458">
    <property type="entry name" value="PRK01641.1"/>
    <property type="match status" value="1"/>
</dbReference>
<comment type="subunit">
    <text evidence="5">Heterodimer of LeuC and LeuD.</text>
</comment>
<evidence type="ECO:0000256" key="9">
    <source>
        <dbReference type="ARBA" id="ARBA00023239"/>
    </source>
</evidence>
<dbReference type="GO" id="GO:0003861">
    <property type="term" value="F:3-isopropylmalate dehydratase activity"/>
    <property type="evidence" value="ECO:0007669"/>
    <property type="project" value="UniProtKB-EC"/>
</dbReference>
<evidence type="ECO:0000313" key="13">
    <source>
        <dbReference type="Proteomes" id="UP000294614"/>
    </source>
</evidence>
<name>A0A4R1KCL0_9BACT</name>
<dbReference type="EC" id="4.2.1.33" evidence="6"/>
<comment type="pathway">
    <text evidence="3">Amino-acid biosynthesis; L-leucine biosynthesis; L-leucine from 3-methyl-2-oxobutanoate: step 2/4.</text>
</comment>
<dbReference type="UniPathway" id="UPA00048">
    <property type="reaction ID" value="UER00071"/>
</dbReference>
<dbReference type="RefSeq" id="WP_132871212.1">
    <property type="nucleotide sequence ID" value="NZ_JAJUHT010000003.1"/>
</dbReference>
<feature type="domain" description="Aconitase A/isopropylmalate dehydratase small subunit swivel" evidence="11">
    <location>
        <begin position="6"/>
        <end position="121"/>
    </location>
</feature>
<keyword evidence="9" id="KW-0456">Lyase</keyword>
<dbReference type="InterPro" id="IPR000573">
    <property type="entry name" value="AconitaseA/IPMdHydase_ssu_swvl"/>
</dbReference>
<dbReference type="InterPro" id="IPR033940">
    <property type="entry name" value="IPMI_Swivel"/>
</dbReference>
<comment type="function">
    <text evidence="2">Catalyzes the isomerization between 2-isopropylmalate and 3-isopropylmalate, via the formation of 2-isopropylmaleate.</text>
</comment>
<dbReference type="Pfam" id="PF00694">
    <property type="entry name" value="Aconitase_C"/>
    <property type="match status" value="1"/>
</dbReference>
<evidence type="ECO:0000256" key="7">
    <source>
        <dbReference type="ARBA" id="ARBA00022430"/>
    </source>
</evidence>
<dbReference type="Gene3D" id="3.20.19.10">
    <property type="entry name" value="Aconitase, domain 4"/>
    <property type="match status" value="1"/>
</dbReference>
<dbReference type="NCBIfam" id="TIGR00171">
    <property type="entry name" value="leuD"/>
    <property type="match status" value="1"/>
</dbReference>
<evidence type="ECO:0000256" key="3">
    <source>
        <dbReference type="ARBA" id="ARBA00004729"/>
    </source>
</evidence>
<dbReference type="GO" id="GO:0009098">
    <property type="term" value="P:L-leucine biosynthetic process"/>
    <property type="evidence" value="ECO:0007669"/>
    <property type="project" value="UniProtKB-UniPathway"/>
</dbReference>
<dbReference type="Proteomes" id="UP000294614">
    <property type="component" value="Unassembled WGS sequence"/>
</dbReference>
<dbReference type="CDD" id="cd01577">
    <property type="entry name" value="IPMI_Swivel"/>
    <property type="match status" value="1"/>
</dbReference>
<dbReference type="InterPro" id="IPR015928">
    <property type="entry name" value="Aconitase/3IPM_dehydase_swvl"/>
</dbReference>
<dbReference type="InterPro" id="IPR050075">
    <property type="entry name" value="LeuD"/>
</dbReference>
<comment type="caution">
    <text evidence="12">The sequence shown here is derived from an EMBL/GenBank/DDBJ whole genome shotgun (WGS) entry which is preliminary data.</text>
</comment>
<evidence type="ECO:0000259" key="11">
    <source>
        <dbReference type="Pfam" id="PF00694"/>
    </source>
</evidence>
<dbReference type="EMBL" id="SMGG01000003">
    <property type="protein sequence ID" value="TCK61703.1"/>
    <property type="molecule type" value="Genomic_DNA"/>
</dbReference>
<accession>A0A4R1KCL0</accession>
<organism evidence="12 13">
    <name type="scientific">Seleniivibrio woodruffii</name>
    <dbReference type="NCBI Taxonomy" id="1078050"/>
    <lineage>
        <taxon>Bacteria</taxon>
        <taxon>Pseudomonadati</taxon>
        <taxon>Deferribacterota</taxon>
        <taxon>Deferribacteres</taxon>
        <taxon>Deferribacterales</taxon>
        <taxon>Geovibrionaceae</taxon>
        <taxon>Seleniivibrio</taxon>
    </lineage>
</organism>
<evidence type="ECO:0000256" key="10">
    <source>
        <dbReference type="ARBA" id="ARBA00023304"/>
    </source>
</evidence>
<gene>
    <name evidence="12" type="ORF">C8D98_0209</name>
</gene>
<keyword evidence="8" id="KW-0028">Amino-acid biosynthesis</keyword>
<keyword evidence="13" id="KW-1185">Reference proteome</keyword>
<comment type="catalytic activity">
    <reaction evidence="1">
        <text>(2R,3S)-3-isopropylmalate = (2S)-2-isopropylmalate</text>
        <dbReference type="Rhea" id="RHEA:32287"/>
        <dbReference type="ChEBI" id="CHEBI:1178"/>
        <dbReference type="ChEBI" id="CHEBI:35121"/>
        <dbReference type="EC" id="4.2.1.33"/>
    </reaction>
</comment>
<evidence type="ECO:0000256" key="6">
    <source>
        <dbReference type="ARBA" id="ARBA00011998"/>
    </source>
</evidence>
<dbReference type="SUPFAM" id="SSF52016">
    <property type="entry name" value="LeuD/IlvD-like"/>
    <property type="match status" value="1"/>
</dbReference>
<keyword evidence="10" id="KW-0100">Branched-chain amino acid biosynthesis</keyword>
<dbReference type="InterPro" id="IPR004431">
    <property type="entry name" value="3-IsopropMal_deHydase_ssu"/>
</dbReference>
<dbReference type="PANTHER" id="PTHR43345:SF5">
    <property type="entry name" value="3-ISOPROPYLMALATE DEHYDRATASE SMALL SUBUNIT"/>
    <property type="match status" value="1"/>
</dbReference>
<dbReference type="PANTHER" id="PTHR43345">
    <property type="entry name" value="3-ISOPROPYLMALATE DEHYDRATASE SMALL SUBUNIT 2-RELATED-RELATED"/>
    <property type="match status" value="1"/>
</dbReference>
<protein>
    <recommendedName>
        <fullName evidence="6">3-isopropylmalate dehydratase</fullName>
        <ecNumber evidence="6">4.2.1.33</ecNumber>
    </recommendedName>
</protein>
<evidence type="ECO:0000256" key="5">
    <source>
        <dbReference type="ARBA" id="ARBA00011271"/>
    </source>
</evidence>